<dbReference type="GO" id="GO:0016491">
    <property type="term" value="F:oxidoreductase activity"/>
    <property type="evidence" value="ECO:0007669"/>
    <property type="project" value="InterPro"/>
</dbReference>
<sequence length="474" mass="53814">MPCSYGLDEPVEGTWQERWGVRFKWTSKHLSPQQLKPLIHSFDTVAAEAVERLDEVGPPPSANSPPKDRIIEGVTISDQEKRPRRDLYKLMQEYASEDEKIGRLWSEVNTVPEWVDWDQIERGQKIFFRYGGPIFITLTFLSLLGGMGSARTVETLDRTGGFDAKAVRRRLLETTQHTLNVHRDLRSIQPGGDGFVNSVRVRLLHAAVRRRIMQMASQRPAYYDVASHGVPVSDLDCIGTIAVFSAAVVWVGLPRQGIRLRRREVTDYLALWRYVAYLMGVPHDWMATPESARAMMESLMLSEIRPSAASATLANNIITGLQDQAPTYASRQFMCAQTYWLNGRELSEKLEIDRPSLYYFSLILGQCLFLMATCYINRSVSWLDNRNINLVRKVFYTVLLEDKSKGALGYTTKFLFKRIPEFDKMSTERGVAVTGSGIRKPGIERMALLSLLAFSTLVGVGVWYSCKILTRLII</sequence>
<keyword evidence="1" id="KW-0472">Membrane</keyword>
<protein>
    <submittedName>
        <fullName evidence="3">Putative tat pathway signal sequence</fullName>
    </submittedName>
</protein>
<evidence type="ECO:0000256" key="1">
    <source>
        <dbReference type="SAM" id="Phobius"/>
    </source>
</evidence>
<evidence type="ECO:0000259" key="2">
    <source>
        <dbReference type="Pfam" id="PF09995"/>
    </source>
</evidence>
<name>A0A1S7UKF7_ROSNE</name>
<dbReference type="Pfam" id="PF09995">
    <property type="entry name" value="MPAB_Lcp_cat"/>
    <property type="match status" value="1"/>
</dbReference>
<feature type="transmembrane region" description="Helical" evidence="1">
    <location>
        <begin position="446"/>
        <end position="464"/>
    </location>
</feature>
<dbReference type="EMBL" id="DF977450">
    <property type="protein sequence ID" value="GAP83758.2"/>
    <property type="molecule type" value="Genomic_DNA"/>
</dbReference>
<dbReference type="STRING" id="77044.A0A1S7UKF7"/>
<evidence type="ECO:0000313" key="3">
    <source>
        <dbReference type="EMBL" id="GAP83758.2"/>
    </source>
</evidence>
<dbReference type="OMA" id="FEFQYLP"/>
<feature type="transmembrane region" description="Helical" evidence="1">
    <location>
        <begin position="357"/>
        <end position="376"/>
    </location>
</feature>
<keyword evidence="1" id="KW-0812">Transmembrane</keyword>
<dbReference type="InterPro" id="IPR018713">
    <property type="entry name" value="MPAB/Lcp_cat_dom"/>
</dbReference>
<gene>
    <name evidence="3" type="ORF">SAMD00023353_0501560</name>
</gene>
<dbReference type="Proteomes" id="UP000054516">
    <property type="component" value="Unassembled WGS sequence"/>
</dbReference>
<accession>A0A1S7UKF7</accession>
<feature type="domain" description="ER-bound oxygenase mpaB/mpaB'/Rubber oxygenase catalytic" evidence="2">
    <location>
        <begin position="158"/>
        <end position="354"/>
    </location>
</feature>
<dbReference type="PANTHER" id="PTHR37539:SF1">
    <property type="entry name" value="ER-BOUND OXYGENASE MPAB_MPAB'_RUBBER OXYGENASE CATALYTIC DOMAIN-CONTAINING PROTEIN"/>
    <property type="match status" value="1"/>
</dbReference>
<reference evidence="3" key="1">
    <citation type="submission" date="2016-03" db="EMBL/GenBank/DDBJ databases">
        <title>Draft genome sequence of Rosellinia necatrix.</title>
        <authorList>
            <person name="Kanematsu S."/>
        </authorList>
    </citation>
    <scope>NUCLEOTIDE SEQUENCE [LARGE SCALE GENOMIC DNA]</scope>
    <source>
        <strain evidence="3">W97</strain>
    </source>
</reference>
<keyword evidence="4" id="KW-1185">Reference proteome</keyword>
<evidence type="ECO:0000313" key="4">
    <source>
        <dbReference type="Proteomes" id="UP000054516"/>
    </source>
</evidence>
<dbReference type="InterPro" id="IPR037473">
    <property type="entry name" value="Lcp-like"/>
</dbReference>
<proteinExistence type="predicted"/>
<dbReference type="AlphaFoldDB" id="A0A1S7UKF7"/>
<dbReference type="OrthoDB" id="6361347at2759"/>
<keyword evidence="1" id="KW-1133">Transmembrane helix</keyword>
<dbReference type="PANTHER" id="PTHR37539">
    <property type="entry name" value="SECRETED PROTEIN-RELATED"/>
    <property type="match status" value="1"/>
</dbReference>
<organism evidence="3">
    <name type="scientific">Rosellinia necatrix</name>
    <name type="common">White root-rot fungus</name>
    <dbReference type="NCBI Taxonomy" id="77044"/>
    <lineage>
        <taxon>Eukaryota</taxon>
        <taxon>Fungi</taxon>
        <taxon>Dikarya</taxon>
        <taxon>Ascomycota</taxon>
        <taxon>Pezizomycotina</taxon>
        <taxon>Sordariomycetes</taxon>
        <taxon>Xylariomycetidae</taxon>
        <taxon>Xylariales</taxon>
        <taxon>Xylariaceae</taxon>
        <taxon>Rosellinia</taxon>
    </lineage>
</organism>